<feature type="region of interest" description="Disordered" evidence="2">
    <location>
        <begin position="813"/>
        <end position="835"/>
    </location>
</feature>
<protein>
    <recommendedName>
        <fullName evidence="1">ATP-dependent DNA helicase</fullName>
        <ecNumber evidence="1">5.6.2.3</ecNumber>
    </recommendedName>
</protein>
<dbReference type="InterPro" id="IPR049163">
    <property type="entry name" value="Pif1-like_2B_dom"/>
</dbReference>
<dbReference type="GO" id="GO:0043139">
    <property type="term" value="F:5'-3' DNA helicase activity"/>
    <property type="evidence" value="ECO:0007669"/>
    <property type="project" value="UniProtKB-EC"/>
</dbReference>
<dbReference type="InterPro" id="IPR010285">
    <property type="entry name" value="DNA_helicase_pif1-like_DEAD"/>
</dbReference>
<evidence type="ECO:0000313" key="7">
    <source>
        <dbReference type="Proteomes" id="UP000580250"/>
    </source>
</evidence>
<dbReference type="Pfam" id="PF14214">
    <property type="entry name" value="Helitron_like_N"/>
    <property type="match status" value="1"/>
</dbReference>
<feature type="compositionally biased region" description="Polar residues" evidence="2">
    <location>
        <begin position="41"/>
        <end position="59"/>
    </location>
</feature>
<keyword evidence="1" id="KW-0234">DNA repair</keyword>
<dbReference type="GO" id="GO:0000723">
    <property type="term" value="P:telomere maintenance"/>
    <property type="evidence" value="ECO:0007669"/>
    <property type="project" value="InterPro"/>
</dbReference>
<dbReference type="GO" id="GO:0005524">
    <property type="term" value="F:ATP binding"/>
    <property type="evidence" value="ECO:0007669"/>
    <property type="project" value="UniProtKB-KW"/>
</dbReference>
<evidence type="ECO:0000259" key="5">
    <source>
        <dbReference type="Pfam" id="PF21530"/>
    </source>
</evidence>
<keyword evidence="1" id="KW-0547">Nucleotide-binding</keyword>
<dbReference type="InterPro" id="IPR025476">
    <property type="entry name" value="Helitron_helicase-like"/>
</dbReference>
<dbReference type="GO" id="GO:0006281">
    <property type="term" value="P:DNA repair"/>
    <property type="evidence" value="ECO:0007669"/>
    <property type="project" value="UniProtKB-KW"/>
</dbReference>
<dbReference type="PANTHER" id="PTHR10492:SF57">
    <property type="entry name" value="ATP-DEPENDENT DNA HELICASE"/>
    <property type="match status" value="1"/>
</dbReference>
<dbReference type="Gene3D" id="3.40.395.10">
    <property type="entry name" value="Adenoviral Proteinase, Chain A"/>
    <property type="match status" value="1"/>
</dbReference>
<feature type="region of interest" description="Disordered" evidence="2">
    <location>
        <begin position="1"/>
        <end position="72"/>
    </location>
</feature>
<feature type="compositionally biased region" description="Basic residues" evidence="2">
    <location>
        <begin position="1"/>
        <end position="15"/>
    </location>
</feature>
<dbReference type="EC" id="5.6.2.3" evidence="1"/>
<dbReference type="PANTHER" id="PTHR10492">
    <property type="match status" value="1"/>
</dbReference>
<gene>
    <name evidence="6" type="ORF">MENT_LOCUS61535</name>
</gene>
<reference evidence="6 7" key="1">
    <citation type="submission" date="2020-08" db="EMBL/GenBank/DDBJ databases">
        <authorList>
            <person name="Koutsovoulos G."/>
            <person name="Danchin GJ E."/>
        </authorList>
    </citation>
    <scope>NUCLEOTIDE SEQUENCE [LARGE SCALE GENOMIC DNA]</scope>
</reference>
<feature type="domain" description="DNA helicase Pif1-like DEAD-box helicase" evidence="3">
    <location>
        <begin position="1506"/>
        <end position="1708"/>
    </location>
</feature>
<dbReference type="GO" id="GO:0006310">
    <property type="term" value="P:DNA recombination"/>
    <property type="evidence" value="ECO:0007669"/>
    <property type="project" value="UniProtKB-KW"/>
</dbReference>
<feature type="compositionally biased region" description="Basic and acidic residues" evidence="2">
    <location>
        <begin position="475"/>
        <end position="486"/>
    </location>
</feature>
<keyword evidence="1" id="KW-0347">Helicase</keyword>
<evidence type="ECO:0000256" key="2">
    <source>
        <dbReference type="SAM" id="MobiDB-lite"/>
    </source>
</evidence>
<evidence type="ECO:0000313" key="6">
    <source>
        <dbReference type="EMBL" id="CAD2207586.1"/>
    </source>
</evidence>
<evidence type="ECO:0000259" key="4">
    <source>
        <dbReference type="Pfam" id="PF14214"/>
    </source>
</evidence>
<comment type="similarity">
    <text evidence="1">Belongs to the helicase family.</text>
</comment>
<name>A0A6V7Y7T6_MELEN</name>
<dbReference type="SUPFAM" id="SSF52540">
    <property type="entry name" value="P-loop containing nucleoside triphosphate hydrolases"/>
    <property type="match status" value="2"/>
</dbReference>
<dbReference type="CDD" id="cd18809">
    <property type="entry name" value="SF1_C_RecD"/>
    <property type="match status" value="1"/>
</dbReference>
<dbReference type="Pfam" id="PF21530">
    <property type="entry name" value="Pif1_2B_dom"/>
    <property type="match status" value="1"/>
</dbReference>
<feature type="compositionally biased region" description="Polar residues" evidence="2">
    <location>
        <begin position="22"/>
        <end position="32"/>
    </location>
</feature>
<dbReference type="EMBL" id="CAJEWN010003419">
    <property type="protein sequence ID" value="CAD2207586.1"/>
    <property type="molecule type" value="Genomic_DNA"/>
</dbReference>
<keyword evidence="1" id="KW-0227">DNA damage</keyword>
<dbReference type="InterPro" id="IPR027417">
    <property type="entry name" value="P-loop_NTPase"/>
</dbReference>
<dbReference type="Proteomes" id="UP000580250">
    <property type="component" value="Unassembled WGS sequence"/>
</dbReference>
<dbReference type="GO" id="GO:0016787">
    <property type="term" value="F:hydrolase activity"/>
    <property type="evidence" value="ECO:0007669"/>
    <property type="project" value="UniProtKB-KW"/>
</dbReference>
<proteinExistence type="inferred from homology"/>
<keyword evidence="1" id="KW-0378">Hydrolase</keyword>
<accession>A0A6V7Y7T6</accession>
<evidence type="ECO:0000256" key="1">
    <source>
        <dbReference type="RuleBase" id="RU363044"/>
    </source>
</evidence>
<keyword evidence="1" id="KW-0067">ATP-binding</keyword>
<comment type="catalytic activity">
    <reaction evidence="1">
        <text>ATP + H2O = ADP + phosphate + H(+)</text>
        <dbReference type="Rhea" id="RHEA:13065"/>
        <dbReference type="ChEBI" id="CHEBI:15377"/>
        <dbReference type="ChEBI" id="CHEBI:15378"/>
        <dbReference type="ChEBI" id="CHEBI:30616"/>
        <dbReference type="ChEBI" id="CHEBI:43474"/>
        <dbReference type="ChEBI" id="CHEBI:456216"/>
        <dbReference type="EC" id="5.6.2.3"/>
    </reaction>
</comment>
<comment type="caution">
    <text evidence="6">The sequence shown here is derived from an EMBL/GenBank/DDBJ whole genome shotgun (WGS) entry which is preliminary data.</text>
</comment>
<feature type="compositionally biased region" description="Low complexity" evidence="2">
    <location>
        <begin position="101"/>
        <end position="110"/>
    </location>
</feature>
<feature type="compositionally biased region" description="Pro residues" evidence="2">
    <location>
        <begin position="174"/>
        <end position="184"/>
    </location>
</feature>
<dbReference type="Gene3D" id="3.40.50.300">
    <property type="entry name" value="P-loop containing nucleotide triphosphate hydrolases"/>
    <property type="match status" value="1"/>
</dbReference>
<organism evidence="6 7">
    <name type="scientific">Meloidogyne enterolobii</name>
    <name type="common">Root-knot nematode worm</name>
    <name type="synonym">Meloidogyne mayaguensis</name>
    <dbReference type="NCBI Taxonomy" id="390850"/>
    <lineage>
        <taxon>Eukaryota</taxon>
        <taxon>Metazoa</taxon>
        <taxon>Ecdysozoa</taxon>
        <taxon>Nematoda</taxon>
        <taxon>Chromadorea</taxon>
        <taxon>Rhabditida</taxon>
        <taxon>Tylenchina</taxon>
        <taxon>Tylenchomorpha</taxon>
        <taxon>Tylenchoidea</taxon>
        <taxon>Meloidogynidae</taxon>
        <taxon>Meloidogyninae</taxon>
        <taxon>Meloidogyne</taxon>
    </lineage>
</organism>
<feature type="compositionally biased region" description="Low complexity" evidence="2">
    <location>
        <begin position="131"/>
        <end position="152"/>
    </location>
</feature>
<feature type="compositionally biased region" description="Low complexity" evidence="2">
    <location>
        <begin position="487"/>
        <end position="506"/>
    </location>
</feature>
<dbReference type="SUPFAM" id="SSF54001">
    <property type="entry name" value="Cysteine proteinases"/>
    <property type="match status" value="1"/>
</dbReference>
<feature type="domain" description="DNA helicase Pif1-like 2B" evidence="5">
    <location>
        <begin position="1803"/>
        <end position="1848"/>
    </location>
</feature>
<keyword evidence="1" id="KW-0233">DNA recombination</keyword>
<sequence length="1967" mass="224154">MPSKDRQKRKNRRLRHLADPNPNCSLQSTDQDVQPEHSDQNLDLGNQNCSLQSNISLNPLQGGESSSLPSSSLHDHSFHFNFDNVNIFDATVDPGPPLTPTTPLTPFSLTSEAVAPRKQRKTRESSVDTESLLSSIDSSSVFSSRASSPNNSIATKRGRPKKKTRGTTGRPKKQPQPPQPPQVPMVPTINFENLPLLNFATQKTNDPGAICNRAFMELRDEDNDRAPLRIETLWNNLTEFFDGSEIYGFLCYLSRHCHRYTVVVDSNVIIPLLMNQNVQDIPEEDFVDRCYGFIPGQVPEIILFPLNFPNHWTLVVWDASDNRGFFIDSLFFPLQSRLHGDQRIPIIHSYINRMTNIPINNIHINDYPTNLYTRQTDGNSCGYFTCLYAEAWLFNNRNLIFNNLNINTEKRRILWHVNNLFNGDNFVYHPRLQHVIEHVAPPQHVIEHVIPDEGVVVPNYPFVFLEPDPPSKNLRRSERIKSKKDATPAPSSVTSPPPSSSSNPITSRCTRNHPLWPCADVRSQHTTDYYDSGNLGDSICYYCWALLFNSEVNNEHKRTFKRVTSSFCCKCGKVTLPAYTEHPPLLKNLLRSDTPQSKEFLKNENIYNSLLAFASISVGHQDSSHHGSVCFMLNGEFSRRISSMFPGPLTPSFSQLYILDANEALDIRTQNTQYGGDRVNKKTLQDLDTLLRTTHPFAINFKNFHTQYESILQQDGPDAVRKFRFTLLEERNVPAAIRDPRDHPRQVNLPDEKAMFSIWTESTDPPLLKGIYITDLQGSLFEIPAYHPTTDTLTYPLLFPNGDDGFHEKYPFNTNKIPPKSIKDHSEDLRSDDELEEPTTSKKWISLRDYIRYRLAIRKDEPLHNIWSAGGGLSQKFTLDYSARIDAEVASFLRQPRFNLLKTVPPTILKHLANDGRLKSVDDITSVVFFRRYHPGTRPYFQDMFYDATTIMSRTRQKGCASFMLTFTSNPNWPEIKRNFLHKNQKLVDRFDVMCRVYEDKKRKLTDLINNKHILGKILGYAQSREFQKRIGGPHLHRVYTTDLEATPENISNIIWAHIPPNPPDSDTSDWANFLRKVRDLIPKFQVHDCGSHCRGHDGRCMKHFPKAFSRQTIIHANRPAEYYRPSPEDGGEVLSVPRGQAIIKYDNSRIVPYNPFIMVMFQSHHNLELAYGQTDNLKYALKYPFKGPSFSYIKNTAGTINIDEPAQYAKMLYRSPAEAFSRIQSYKYADLSHAVIPLSIHLPGNQPVFMTPASRNQIIADVGQGKYPESKLTAYWKLWAKDNNVKNILFENLPETYAFHDDTKTWEPRKHSTVKGQPVLGRIYTVSPREDPEKFALYVLTKHFPGDPDHLLTVNGIKYTTFAEAARQRGLFEDSSVWERTLREGSYSLTPSQMRQLFVNILVFSSTDDCVIDALHLWNMFIDHFFDRRCTEDQRPIRIDRALAIIERYLLANGKSMSDYGLPLPHNSLTDDPDTAVDQFFFPQHINDDDTDATADTSSLVSATLNPEQNNFFDLILNSIRDPNSAKLYFLSGDGGTGKTFLLNYLLFHLRRLGHKVLATASTGIAATKFYAGGMTLHSALRFGINHRPGQIPQIQFGSYFGRRIIESDVIIIDEITLLEMTLLENVDLLFRTMVPSKRDIPFAGKVVILSGDWKQSLPVVKNCSIPEMAVPVCIQSSYLYKMFLKTRLMQNMRLQPSEIQFKEWLYNLGTNTSGDKIALPKSMMVETRDELISFVFDQGFTIHSSQLLTRLMLAPTNRSVDLNNDLILASFNSQSRDYYSVDRSLTDDPLDPYAAQQDVSYINNLTPSGLPAHHLHLKVGSVIVLLINLNTSKGLCNGTRLKIIALRDHLIEAETIYGVNQGVTVGLSRVRMQHQDPEPDGVSFVRLQFPVRTAFCMTITKAQGQTCERLGIDFSDEPFAHGQLYTALSRCTNSNFIRVFAPNKPKDNDGNTLITNVVARGLQFD</sequence>
<comment type="cofactor">
    <cofactor evidence="1">
        <name>Mg(2+)</name>
        <dbReference type="ChEBI" id="CHEBI:18420"/>
    </cofactor>
</comment>
<feature type="region of interest" description="Disordered" evidence="2">
    <location>
        <begin position="471"/>
        <end position="506"/>
    </location>
</feature>
<evidence type="ECO:0000259" key="3">
    <source>
        <dbReference type="Pfam" id="PF05970"/>
    </source>
</evidence>
<dbReference type="InterPro" id="IPR038765">
    <property type="entry name" value="Papain-like_cys_pep_sf"/>
</dbReference>
<feature type="region of interest" description="Disordered" evidence="2">
    <location>
        <begin position="93"/>
        <end position="187"/>
    </location>
</feature>
<dbReference type="Pfam" id="PF05970">
    <property type="entry name" value="PIF1"/>
    <property type="match status" value="1"/>
</dbReference>
<feature type="compositionally biased region" description="Basic residues" evidence="2">
    <location>
        <begin position="156"/>
        <end position="173"/>
    </location>
</feature>
<feature type="domain" description="Helitron helicase-like" evidence="4">
    <location>
        <begin position="850"/>
        <end position="1039"/>
    </location>
</feature>